<reference evidence="2 3" key="1">
    <citation type="submission" date="2020-12" db="EMBL/GenBank/DDBJ databases">
        <title>Novel Thalassolituus-related marine hydrocarbonoclastic bacteria mediated algae-derived hydrocarbons mineralization in twilight zone of the northern South China Sea.</title>
        <authorList>
            <person name="Dong C."/>
        </authorList>
    </citation>
    <scope>NUCLEOTIDE SEQUENCE [LARGE SCALE GENOMIC DNA]</scope>
    <source>
        <strain evidence="2 3">IMCC1826</strain>
    </source>
</reference>
<dbReference type="EMBL" id="JAEDAH010000051">
    <property type="protein sequence ID" value="MCA6064052.1"/>
    <property type="molecule type" value="Genomic_DNA"/>
</dbReference>
<evidence type="ECO:0000256" key="1">
    <source>
        <dbReference type="SAM" id="MobiDB-lite"/>
    </source>
</evidence>
<dbReference type="RefSeq" id="WP_225674645.1">
    <property type="nucleotide sequence ID" value="NZ_JAEDAH010000051.1"/>
</dbReference>
<feature type="region of interest" description="Disordered" evidence="1">
    <location>
        <begin position="1"/>
        <end position="51"/>
    </location>
</feature>
<accession>A0ABS7ZSD5</accession>
<name>A0ABS7ZSD5_9GAMM</name>
<proteinExistence type="predicted"/>
<evidence type="ECO:0000313" key="2">
    <source>
        <dbReference type="EMBL" id="MCA6064052.1"/>
    </source>
</evidence>
<feature type="compositionally biased region" description="Basic and acidic residues" evidence="1">
    <location>
        <begin position="12"/>
        <end position="42"/>
    </location>
</feature>
<dbReference type="Proteomes" id="UP000714380">
    <property type="component" value="Unassembled WGS sequence"/>
</dbReference>
<protein>
    <submittedName>
        <fullName evidence="2">Uncharacterized protein</fullName>
    </submittedName>
</protein>
<keyword evidence="3" id="KW-1185">Reference proteome</keyword>
<evidence type="ECO:0000313" key="3">
    <source>
        <dbReference type="Proteomes" id="UP000714380"/>
    </source>
</evidence>
<sequence>MNDDFSGPPGMDARRADGDRDVAWARGLKNRENEGERSRSEKLGSVLPTRG</sequence>
<comment type="caution">
    <text evidence="2">The sequence shown here is derived from an EMBL/GenBank/DDBJ whole genome shotgun (WGS) entry which is preliminary data.</text>
</comment>
<gene>
    <name evidence="2" type="ORF">I9W95_10580</name>
</gene>
<organism evidence="2 3">
    <name type="scientific">Thalassolituus marinus</name>
    <dbReference type="NCBI Taxonomy" id="671053"/>
    <lineage>
        <taxon>Bacteria</taxon>
        <taxon>Pseudomonadati</taxon>
        <taxon>Pseudomonadota</taxon>
        <taxon>Gammaproteobacteria</taxon>
        <taxon>Oceanospirillales</taxon>
        <taxon>Oceanospirillaceae</taxon>
        <taxon>Thalassolituus</taxon>
    </lineage>
</organism>